<proteinExistence type="predicted"/>
<keyword evidence="2" id="KW-1185">Reference proteome</keyword>
<reference evidence="2" key="1">
    <citation type="submission" date="2016-10" db="EMBL/GenBank/DDBJ databases">
        <authorList>
            <person name="Varghese N."/>
            <person name="Submissions S."/>
        </authorList>
    </citation>
    <scope>NUCLEOTIDE SEQUENCE [LARGE SCALE GENOMIC DNA]</scope>
    <source>
        <strain evidence="2">DSM 18168</strain>
    </source>
</reference>
<sequence>MHTPTKAWEQELRSLHTRLAPLFHTPTHNNAASLISGDYFSDVERKNGWQLAEWARIPLAYNVNTAAPPGVSKTVRQASFSVMPVRAAMPLLMWHTNFGHHYRGDILTSIKNR</sequence>
<accession>A0A1I7KCC0</accession>
<evidence type="ECO:0000313" key="1">
    <source>
        <dbReference type="EMBL" id="SFU95071.1"/>
    </source>
</evidence>
<dbReference type="AlphaFoldDB" id="A0A1I7KCC0"/>
<dbReference type="EMBL" id="FPBJ01000054">
    <property type="protein sequence ID" value="SFU95071.1"/>
    <property type="molecule type" value="Genomic_DNA"/>
</dbReference>
<name>A0A1I7KCC0_9GAMM</name>
<dbReference type="STRING" id="351659.SAMN05421784_1549"/>
<gene>
    <name evidence="1" type="ORF">SAMN05421784_1549</name>
</gene>
<dbReference type="Proteomes" id="UP000242496">
    <property type="component" value="Unassembled WGS sequence"/>
</dbReference>
<evidence type="ECO:0000313" key="2">
    <source>
        <dbReference type="Proteomes" id="UP000242496"/>
    </source>
</evidence>
<organism evidence="1 2">
    <name type="scientific">Xenorhabdus koppenhoeferi</name>
    <dbReference type="NCBI Taxonomy" id="351659"/>
    <lineage>
        <taxon>Bacteria</taxon>
        <taxon>Pseudomonadati</taxon>
        <taxon>Pseudomonadota</taxon>
        <taxon>Gammaproteobacteria</taxon>
        <taxon>Enterobacterales</taxon>
        <taxon>Morganellaceae</taxon>
        <taxon>Xenorhabdus</taxon>
    </lineage>
</organism>
<protein>
    <submittedName>
        <fullName evidence="1">Uncharacterized protein</fullName>
    </submittedName>
</protein>